<protein>
    <recommendedName>
        <fullName evidence="3">N-acetyltransferase domain-containing protein</fullName>
    </recommendedName>
</protein>
<gene>
    <name evidence="1" type="ORF">GJW-30_1_04026</name>
</gene>
<sequence>MGFNVPLSVLDQSQEKAAGHNGYHELSHVDAETLLDHYLALNPDQRRARFGAMKSAASLSDFVSQRDWNGSWALGYSRNGLLHGVVELYPVYPGDWRRAEITLTSLAMRGGDRLRNELLQLALFEAGARGTEELIVHVVVPEPWVRSLCAGRATSRNEDQISVLIADCPVD</sequence>
<dbReference type="Proteomes" id="UP000236884">
    <property type="component" value="Chromosome"/>
</dbReference>
<keyword evidence="2" id="KW-1185">Reference proteome</keyword>
<proteinExistence type="predicted"/>
<dbReference type="RefSeq" id="WP_096358162.1">
    <property type="nucleotide sequence ID" value="NZ_AP014946.1"/>
</dbReference>
<dbReference type="KEGG" id="vgo:GJW-30_1_04026"/>
<accession>A0A0S3PZY2</accession>
<evidence type="ECO:0000313" key="1">
    <source>
        <dbReference type="EMBL" id="BAT61469.1"/>
    </source>
</evidence>
<dbReference type="OrthoDB" id="9178559at2"/>
<reference evidence="1 2" key="1">
    <citation type="submission" date="2015-08" db="EMBL/GenBank/DDBJ databases">
        <title>Investigation of the bacterial diversity of lava forest soil.</title>
        <authorList>
            <person name="Lee J.S."/>
        </authorList>
    </citation>
    <scope>NUCLEOTIDE SEQUENCE [LARGE SCALE GENOMIC DNA]</scope>
    <source>
        <strain evidence="1 2">GJW-30</strain>
    </source>
</reference>
<evidence type="ECO:0000313" key="2">
    <source>
        <dbReference type="Proteomes" id="UP000236884"/>
    </source>
</evidence>
<name>A0A0S3PZY2_9BRAD</name>
<organism evidence="1 2">
    <name type="scientific">Variibacter gotjawalensis</name>
    <dbReference type="NCBI Taxonomy" id="1333996"/>
    <lineage>
        <taxon>Bacteria</taxon>
        <taxon>Pseudomonadati</taxon>
        <taxon>Pseudomonadota</taxon>
        <taxon>Alphaproteobacteria</taxon>
        <taxon>Hyphomicrobiales</taxon>
        <taxon>Nitrobacteraceae</taxon>
        <taxon>Variibacter</taxon>
    </lineage>
</organism>
<evidence type="ECO:0008006" key="3">
    <source>
        <dbReference type="Google" id="ProtNLM"/>
    </source>
</evidence>
<dbReference type="AlphaFoldDB" id="A0A0S3PZY2"/>
<dbReference type="EMBL" id="AP014946">
    <property type="protein sequence ID" value="BAT61469.1"/>
    <property type="molecule type" value="Genomic_DNA"/>
</dbReference>